<name>A0A7I7L0B4_9MYCO</name>
<keyword evidence="1" id="KW-0472">Membrane</keyword>
<evidence type="ECO:0000313" key="3">
    <source>
        <dbReference type="Proteomes" id="UP000465866"/>
    </source>
</evidence>
<reference evidence="2 3" key="1">
    <citation type="journal article" date="2019" name="Emerg. Microbes Infect.">
        <title>Comprehensive subspecies identification of 175 nontuberculous mycobacteria species based on 7547 genomic profiles.</title>
        <authorList>
            <person name="Matsumoto Y."/>
            <person name="Kinjo T."/>
            <person name="Motooka D."/>
            <person name="Nabeya D."/>
            <person name="Jung N."/>
            <person name="Uechi K."/>
            <person name="Horii T."/>
            <person name="Iida T."/>
            <person name="Fujita J."/>
            <person name="Nakamura S."/>
        </authorList>
    </citation>
    <scope>NUCLEOTIDE SEQUENCE [LARGE SCALE GENOMIC DNA]</scope>
    <source>
        <strain evidence="2 3">JCM 12404</strain>
    </source>
</reference>
<keyword evidence="3" id="KW-1185">Reference proteome</keyword>
<evidence type="ECO:0008006" key="4">
    <source>
        <dbReference type="Google" id="ProtNLM"/>
    </source>
</evidence>
<feature type="transmembrane region" description="Helical" evidence="1">
    <location>
        <begin position="77"/>
        <end position="96"/>
    </location>
</feature>
<feature type="transmembrane region" description="Helical" evidence="1">
    <location>
        <begin position="34"/>
        <end position="56"/>
    </location>
</feature>
<dbReference type="AlphaFoldDB" id="A0A7I7L0B4"/>
<proteinExistence type="predicted"/>
<evidence type="ECO:0000313" key="2">
    <source>
        <dbReference type="EMBL" id="BBX47504.1"/>
    </source>
</evidence>
<dbReference type="KEGG" id="mcoo:MCOO_35190"/>
<feature type="transmembrane region" description="Helical" evidence="1">
    <location>
        <begin position="7"/>
        <end position="28"/>
    </location>
</feature>
<organism evidence="2 3">
    <name type="scientific">Mycobacterium cookii</name>
    <dbReference type="NCBI Taxonomy" id="1775"/>
    <lineage>
        <taxon>Bacteria</taxon>
        <taxon>Bacillati</taxon>
        <taxon>Actinomycetota</taxon>
        <taxon>Actinomycetes</taxon>
        <taxon>Mycobacteriales</taxon>
        <taxon>Mycobacteriaceae</taxon>
        <taxon>Mycobacterium</taxon>
    </lineage>
</organism>
<dbReference type="RefSeq" id="WP_163778354.1">
    <property type="nucleotide sequence ID" value="NZ_AP022569.1"/>
</dbReference>
<accession>A0A7I7L0B4</accession>
<sequence length="229" mass="24215">MRNAWRVFAFDVAAPLAAIAALLAIGYVLAWPLWWVSLCSVLILLIVEGVAVNVWLLRRDSVTVGTDDDAPALRLAVVALCTVAVVAAVLTGYTHWARPDHDLKVDSAEVVRIAVGMAEATATFSPQEPMAAIDKAAAMMVPEQATTFRDQFGKATNDLSHRNVTATASTMEAGLEAIGPAAASVAVVMRATQNEPGQPTDNAVLALRVTLTKQGGHWLVLGVGPLNPR</sequence>
<dbReference type="Proteomes" id="UP000465866">
    <property type="component" value="Chromosome"/>
</dbReference>
<keyword evidence="1" id="KW-1133">Transmembrane helix</keyword>
<keyword evidence="1" id="KW-0812">Transmembrane</keyword>
<dbReference type="EMBL" id="AP022569">
    <property type="protein sequence ID" value="BBX47504.1"/>
    <property type="molecule type" value="Genomic_DNA"/>
</dbReference>
<protein>
    <recommendedName>
        <fullName evidence="4">Transmembrane protein</fullName>
    </recommendedName>
</protein>
<gene>
    <name evidence="2" type="ORF">MCOO_35190</name>
</gene>
<evidence type="ECO:0000256" key="1">
    <source>
        <dbReference type="SAM" id="Phobius"/>
    </source>
</evidence>